<gene>
    <name evidence="4" type="ORF">OHK93_006079</name>
</gene>
<dbReference type="Gene3D" id="1.10.8.270">
    <property type="entry name" value="putative rabgap domain of human tbc1 domain family member 14 like domains"/>
    <property type="match status" value="1"/>
</dbReference>
<dbReference type="PROSITE" id="PS50086">
    <property type="entry name" value="TBC_RABGAP"/>
    <property type="match status" value="1"/>
</dbReference>
<dbReference type="PANTHER" id="PTHR22957">
    <property type="entry name" value="TBC1 DOMAIN FAMILY MEMBER GTPASE-ACTIVATING PROTEIN"/>
    <property type="match status" value="1"/>
</dbReference>
<dbReference type="SMART" id="SM00164">
    <property type="entry name" value="TBC"/>
    <property type="match status" value="1"/>
</dbReference>
<dbReference type="GO" id="GO:0005096">
    <property type="term" value="F:GTPase activator activity"/>
    <property type="evidence" value="ECO:0007669"/>
    <property type="project" value="UniProtKB-KW"/>
</dbReference>
<feature type="region of interest" description="Disordered" evidence="2">
    <location>
        <begin position="332"/>
        <end position="371"/>
    </location>
</feature>
<protein>
    <recommendedName>
        <fullName evidence="3">Rab-GAP TBC domain-containing protein</fullName>
    </recommendedName>
</protein>
<dbReference type="InterPro" id="IPR035969">
    <property type="entry name" value="Rab-GAP_TBC_sf"/>
</dbReference>
<sequence>MKRYASLGRDSSFLLFETLDTSSWSKTLADSRSAYTSLKDHYTRSLSNPDDLSADDPLADGETSPWNTLRQDEEIRAEIFQDVERCMPENAHFREPKAQGMLLEILFIYCKLNRDIGYRQGMHEVLAPILWVVYCDALEGRHEEPNDLICLALDADYIEHDAFALFGSLMRNVKSFYEMGNSSDPVTTGMLNSSPIVERSKRIHENYLHHADPELAEHLTAIEILPQIFLIRWMRLLFGREFPFDEVLALWDLLFAEDSALDLIDFISVSMLLRIRWQLLEADYTAALTLLLRYPVPNAPYGPPSFVSDALYLRENLHLDGGHHLISKYSQKSPETTVTRKLPKKVKRTRKADQKAAKDAVPPSMSPSRLLQEQGGIENIIHEAARGIYNRGERWGVAKALKGAVQGLQAVNASPGRAGERKVGSSKNSEEASSGRAQSDLIAEIETLESRNKALAKMLAASMNELWSQQREVKEDEGKKAESEALSLAIAKVQFVQVYLENSQMPLPADMLSAADEQASVGASPDIAPPGREKTPSPPATVDGPIDEKAVPTRTSPKGRKTRTRGQPQTPPNLSPQARPSLSQSPYSWMLGEEQKQKSGFVAASPFSAGNTRQTERKEGGLFGHASKGDGADDGDDDIFSVARRKR</sequence>
<keyword evidence="1" id="KW-0343">GTPase activation</keyword>
<feature type="domain" description="Rab-GAP TBC" evidence="3">
    <location>
        <begin position="56"/>
        <end position="258"/>
    </location>
</feature>
<feature type="region of interest" description="Disordered" evidence="2">
    <location>
        <begin position="517"/>
        <end position="647"/>
    </location>
</feature>
<feature type="compositionally biased region" description="Polar residues" evidence="2">
    <location>
        <begin position="575"/>
        <end position="587"/>
    </location>
</feature>
<accession>A0AA43QJB9</accession>
<feature type="compositionally biased region" description="Basic residues" evidence="2">
    <location>
        <begin position="341"/>
        <end position="350"/>
    </location>
</feature>
<dbReference type="AlphaFoldDB" id="A0AA43QJB9"/>
<dbReference type="EMBL" id="JAPUFD010000004">
    <property type="protein sequence ID" value="MDI1486817.1"/>
    <property type="molecule type" value="Genomic_DNA"/>
</dbReference>
<dbReference type="FunFam" id="1.10.8.270:FF:000031">
    <property type="entry name" value="TBC1 domain family member 5"/>
    <property type="match status" value="1"/>
</dbReference>
<feature type="region of interest" description="Disordered" evidence="2">
    <location>
        <begin position="412"/>
        <end position="438"/>
    </location>
</feature>
<evidence type="ECO:0000313" key="4">
    <source>
        <dbReference type="EMBL" id="MDI1486817.1"/>
    </source>
</evidence>
<evidence type="ECO:0000256" key="1">
    <source>
        <dbReference type="ARBA" id="ARBA00022468"/>
    </source>
</evidence>
<feature type="region of interest" description="Disordered" evidence="2">
    <location>
        <begin position="46"/>
        <end position="65"/>
    </location>
</feature>
<reference evidence="4" key="1">
    <citation type="journal article" date="2023" name="Genome Biol. Evol.">
        <title>First Whole Genome Sequence and Flow Cytometry Genome Size Data for the Lichen-Forming Fungus Ramalina farinacea (Ascomycota).</title>
        <authorList>
            <person name="Llewellyn T."/>
            <person name="Mian S."/>
            <person name="Hill R."/>
            <person name="Leitch I.J."/>
            <person name="Gaya E."/>
        </authorList>
    </citation>
    <scope>NUCLEOTIDE SEQUENCE</scope>
    <source>
        <strain evidence="4">LIQ254RAFAR</strain>
    </source>
</reference>
<dbReference type="FunFam" id="1.10.472.80:FF:000038">
    <property type="entry name" value="TBC1 domain family member 5"/>
    <property type="match status" value="1"/>
</dbReference>
<dbReference type="InterPro" id="IPR000195">
    <property type="entry name" value="Rab-GAP-TBC_dom"/>
</dbReference>
<dbReference type="Proteomes" id="UP001161017">
    <property type="component" value="Unassembled WGS sequence"/>
</dbReference>
<keyword evidence="5" id="KW-1185">Reference proteome</keyword>
<proteinExistence type="predicted"/>
<dbReference type="PANTHER" id="PTHR22957:SF337">
    <property type="entry name" value="TBC1 DOMAIN FAMILY MEMBER 5"/>
    <property type="match status" value="1"/>
</dbReference>
<dbReference type="SUPFAM" id="SSF47923">
    <property type="entry name" value="Ypt/Rab-GAP domain of gyp1p"/>
    <property type="match status" value="2"/>
</dbReference>
<dbReference type="Gene3D" id="1.10.472.80">
    <property type="entry name" value="Ypt/Rab-GAP domain of gyp1p, domain 3"/>
    <property type="match status" value="1"/>
</dbReference>
<feature type="compositionally biased region" description="Polar residues" evidence="2">
    <location>
        <begin position="425"/>
        <end position="437"/>
    </location>
</feature>
<evidence type="ECO:0000259" key="3">
    <source>
        <dbReference type="PROSITE" id="PS50086"/>
    </source>
</evidence>
<evidence type="ECO:0000313" key="5">
    <source>
        <dbReference type="Proteomes" id="UP001161017"/>
    </source>
</evidence>
<name>A0AA43QJB9_9LECA</name>
<organism evidence="4 5">
    <name type="scientific">Ramalina farinacea</name>
    <dbReference type="NCBI Taxonomy" id="258253"/>
    <lineage>
        <taxon>Eukaryota</taxon>
        <taxon>Fungi</taxon>
        <taxon>Dikarya</taxon>
        <taxon>Ascomycota</taxon>
        <taxon>Pezizomycotina</taxon>
        <taxon>Lecanoromycetes</taxon>
        <taxon>OSLEUM clade</taxon>
        <taxon>Lecanoromycetidae</taxon>
        <taxon>Lecanorales</taxon>
        <taxon>Lecanorineae</taxon>
        <taxon>Ramalinaceae</taxon>
        <taxon>Ramalina</taxon>
    </lineage>
</organism>
<dbReference type="Pfam" id="PF00566">
    <property type="entry name" value="RabGAP-TBC"/>
    <property type="match status" value="1"/>
</dbReference>
<evidence type="ECO:0000256" key="2">
    <source>
        <dbReference type="SAM" id="MobiDB-lite"/>
    </source>
</evidence>
<comment type="caution">
    <text evidence="4">The sequence shown here is derived from an EMBL/GenBank/DDBJ whole genome shotgun (WGS) entry which is preliminary data.</text>
</comment>